<comment type="caution">
    <text evidence="1">The sequence shown here is derived from an EMBL/GenBank/DDBJ whole genome shotgun (WGS) entry which is preliminary data.</text>
</comment>
<sequence length="158" mass="17228">MHSTTIITVIFSLATFITAAPTTSSSFKVPAPFAVVDETSQLSKRNIGGVRLSDGANFTGHVWYGIYPLNDCIGLNDYAGNLQSFRPDEGTECMIFQGQCNASDDYASLSYDSEMVGDLSVFSDWIGNVNSYMCFTEIDLTEARTAGRVKELIAVNIH</sequence>
<keyword evidence="2" id="KW-1185">Reference proteome</keyword>
<dbReference type="Proteomes" id="UP001281147">
    <property type="component" value="Unassembled WGS sequence"/>
</dbReference>
<evidence type="ECO:0000313" key="1">
    <source>
        <dbReference type="EMBL" id="KAK3725517.1"/>
    </source>
</evidence>
<reference evidence="1" key="1">
    <citation type="submission" date="2023-07" db="EMBL/GenBank/DDBJ databases">
        <title>Black Yeasts Isolated from many extreme environments.</title>
        <authorList>
            <person name="Coleine C."/>
            <person name="Stajich J.E."/>
            <person name="Selbmann L."/>
        </authorList>
    </citation>
    <scope>NUCLEOTIDE SEQUENCE</scope>
    <source>
        <strain evidence="1">CCFEE 5714</strain>
    </source>
</reference>
<dbReference type="EMBL" id="JAUTXU010000002">
    <property type="protein sequence ID" value="KAK3725517.1"/>
    <property type="molecule type" value="Genomic_DNA"/>
</dbReference>
<gene>
    <name evidence="1" type="ORF">LTR37_000487</name>
</gene>
<proteinExistence type="predicted"/>
<name>A0ACC3NZJ2_9PEZI</name>
<organism evidence="1 2">
    <name type="scientific">Vermiconidia calcicola</name>
    <dbReference type="NCBI Taxonomy" id="1690605"/>
    <lineage>
        <taxon>Eukaryota</taxon>
        <taxon>Fungi</taxon>
        <taxon>Dikarya</taxon>
        <taxon>Ascomycota</taxon>
        <taxon>Pezizomycotina</taxon>
        <taxon>Dothideomycetes</taxon>
        <taxon>Dothideomycetidae</taxon>
        <taxon>Mycosphaerellales</taxon>
        <taxon>Extremaceae</taxon>
        <taxon>Vermiconidia</taxon>
    </lineage>
</organism>
<evidence type="ECO:0000313" key="2">
    <source>
        <dbReference type="Proteomes" id="UP001281147"/>
    </source>
</evidence>
<protein>
    <submittedName>
        <fullName evidence="1">Uncharacterized protein</fullName>
    </submittedName>
</protein>
<accession>A0ACC3NZJ2</accession>